<evidence type="ECO:0000256" key="2">
    <source>
        <dbReference type="ARBA" id="ARBA00022723"/>
    </source>
</evidence>
<dbReference type="InterPro" id="IPR004496">
    <property type="entry name" value="NapF"/>
</dbReference>
<dbReference type="SUPFAM" id="SSF54862">
    <property type="entry name" value="4Fe-4S ferredoxins"/>
    <property type="match status" value="1"/>
</dbReference>
<dbReference type="InterPro" id="IPR017896">
    <property type="entry name" value="4Fe4S_Fe-S-bd"/>
</dbReference>
<dbReference type="GO" id="GO:0051539">
    <property type="term" value="F:4 iron, 4 sulfur cluster binding"/>
    <property type="evidence" value="ECO:0007669"/>
    <property type="project" value="UniProtKB-KW"/>
</dbReference>
<dbReference type="InterPro" id="IPR050157">
    <property type="entry name" value="PSI_iron-sulfur_center"/>
</dbReference>
<dbReference type="eggNOG" id="COG1148">
    <property type="taxonomic scope" value="Bacteria"/>
</dbReference>
<dbReference type="RefSeq" id="WP_005760926.1">
    <property type="nucleotide sequence ID" value="NZ_AJSX01000033.1"/>
</dbReference>
<proteinExistence type="predicted"/>
<reference evidence="7 8" key="1">
    <citation type="submission" date="2012-03" db="EMBL/GenBank/DDBJ databases">
        <authorList>
            <person name="Harkins D.M."/>
            <person name="Madupu R."/>
            <person name="Durkin A.S."/>
            <person name="Torralba M."/>
            <person name="Methe B."/>
            <person name="Sutton G.G."/>
            <person name="Nelson K.E."/>
        </authorList>
    </citation>
    <scope>NUCLEOTIDE SEQUENCE [LARGE SCALE GENOMIC DNA]</scope>
    <source>
        <strain evidence="7 8">CCUG 2042</strain>
    </source>
</reference>
<dbReference type="Pfam" id="PF12838">
    <property type="entry name" value="Fer4_7"/>
    <property type="match status" value="1"/>
</dbReference>
<evidence type="ECO:0000259" key="6">
    <source>
        <dbReference type="PROSITE" id="PS51379"/>
    </source>
</evidence>
<dbReference type="PATRIC" id="fig|1095749.3.peg.1371"/>
<dbReference type="PROSITE" id="PS51379">
    <property type="entry name" value="4FE4S_FER_2"/>
    <property type="match status" value="3"/>
</dbReference>
<dbReference type="PANTHER" id="PTHR24960">
    <property type="entry name" value="PHOTOSYSTEM I IRON-SULFUR CENTER-RELATED"/>
    <property type="match status" value="1"/>
</dbReference>
<evidence type="ECO:0000313" key="7">
    <source>
        <dbReference type="EMBL" id="EIJ69156.1"/>
    </source>
</evidence>
<keyword evidence="3" id="KW-0677">Repeat</keyword>
<comment type="caution">
    <text evidence="7">The sequence shown here is derived from an EMBL/GenBank/DDBJ whole genome shotgun (WGS) entry which is preliminary data.</text>
</comment>
<feature type="domain" description="4Fe-4S ferredoxin-type" evidence="6">
    <location>
        <begin position="50"/>
        <end position="79"/>
    </location>
</feature>
<dbReference type="NCBIfam" id="TIGR00402">
    <property type="entry name" value="napF"/>
    <property type="match status" value="1"/>
</dbReference>
<dbReference type="GO" id="GO:0046872">
    <property type="term" value="F:metal ion binding"/>
    <property type="evidence" value="ECO:0007669"/>
    <property type="project" value="UniProtKB-KW"/>
</dbReference>
<organism evidence="7 8">
    <name type="scientific">Pasteurella bettyae CCUG 2042</name>
    <dbReference type="NCBI Taxonomy" id="1095749"/>
    <lineage>
        <taxon>Bacteria</taxon>
        <taxon>Pseudomonadati</taxon>
        <taxon>Pseudomonadota</taxon>
        <taxon>Gammaproteobacteria</taxon>
        <taxon>Pasteurellales</taxon>
        <taxon>Pasteurellaceae</taxon>
        <taxon>Pasteurella</taxon>
    </lineage>
</organism>
<name>I3DBR3_9PAST</name>
<feature type="domain" description="4Fe-4S ferredoxin-type" evidence="6">
    <location>
        <begin position="81"/>
        <end position="110"/>
    </location>
</feature>
<dbReference type="Proteomes" id="UP000006457">
    <property type="component" value="Unassembled WGS sequence"/>
</dbReference>
<dbReference type="OrthoDB" id="9808559at2"/>
<evidence type="ECO:0000256" key="3">
    <source>
        <dbReference type="ARBA" id="ARBA00022737"/>
    </source>
</evidence>
<evidence type="ECO:0000256" key="4">
    <source>
        <dbReference type="ARBA" id="ARBA00023004"/>
    </source>
</evidence>
<dbReference type="EMBL" id="AJSX01000033">
    <property type="protein sequence ID" value="EIJ69156.1"/>
    <property type="molecule type" value="Genomic_DNA"/>
</dbReference>
<keyword evidence="4" id="KW-0408">Iron</keyword>
<accession>I3DBR3</accession>
<dbReference type="InterPro" id="IPR017900">
    <property type="entry name" value="4Fe4S_Fe_S_CS"/>
</dbReference>
<feature type="domain" description="4Fe-4S ferredoxin-type" evidence="6">
    <location>
        <begin position="145"/>
        <end position="174"/>
    </location>
</feature>
<dbReference type="Gene3D" id="3.30.70.20">
    <property type="match status" value="2"/>
</dbReference>
<protein>
    <submittedName>
        <fullName evidence="7">Ferredoxin-type protein NapF</fullName>
    </submittedName>
</protein>
<sequence>MQGKNEQYYQAYLSHHHISRRRLLRGVFHPVEKVVEKHIVRLATRPPFAAEEALFLIACTGCGDCVSACPHHLIQIQQHKAVLEIDYMSCNLCGKCAEVCARHALHPAFKKDTELRPHFSNQCLIKQHQACSSCQQQCPQQAISVDLVVDNERCNGCGECKISCFLSAINLQQMPA</sequence>
<evidence type="ECO:0000313" key="8">
    <source>
        <dbReference type="Proteomes" id="UP000006457"/>
    </source>
</evidence>
<evidence type="ECO:0000256" key="1">
    <source>
        <dbReference type="ARBA" id="ARBA00022485"/>
    </source>
</evidence>
<evidence type="ECO:0000256" key="5">
    <source>
        <dbReference type="ARBA" id="ARBA00023014"/>
    </source>
</evidence>
<dbReference type="PANTHER" id="PTHR24960:SF79">
    <property type="entry name" value="PHOTOSYSTEM I IRON-SULFUR CENTER"/>
    <property type="match status" value="1"/>
</dbReference>
<keyword evidence="2" id="KW-0479">Metal-binding</keyword>
<keyword evidence="1" id="KW-0004">4Fe-4S</keyword>
<dbReference type="PROSITE" id="PS00198">
    <property type="entry name" value="4FE4S_FER_1"/>
    <property type="match status" value="1"/>
</dbReference>
<dbReference type="eggNOG" id="COG1145">
    <property type="taxonomic scope" value="Bacteria"/>
</dbReference>
<keyword evidence="8" id="KW-1185">Reference proteome</keyword>
<dbReference type="AlphaFoldDB" id="I3DBR3"/>
<keyword evidence="5" id="KW-0411">Iron-sulfur</keyword>
<gene>
    <name evidence="7" type="primary">napF_2</name>
    <name evidence="7" type="ORF">HMPREF1052_0434</name>
</gene>